<reference evidence="1 2" key="1">
    <citation type="submission" date="2024-11" db="EMBL/GenBank/DDBJ databases">
        <title>Chromosome-level genome assembly of the freshwater bivalve Anodonta woodiana.</title>
        <authorList>
            <person name="Chen X."/>
        </authorList>
    </citation>
    <scope>NUCLEOTIDE SEQUENCE [LARGE SCALE GENOMIC DNA]</scope>
    <source>
        <strain evidence="1">MN2024</strain>
        <tissue evidence="1">Gills</tissue>
    </source>
</reference>
<keyword evidence="2" id="KW-1185">Reference proteome</keyword>
<dbReference type="Proteomes" id="UP001634394">
    <property type="component" value="Unassembled WGS sequence"/>
</dbReference>
<evidence type="ECO:0000313" key="1">
    <source>
        <dbReference type="EMBL" id="KAL3880037.1"/>
    </source>
</evidence>
<accession>A0ABD3X1C0</accession>
<proteinExistence type="predicted"/>
<sequence length="52" mass="5792">RDFLIYELNADHSPVPATNNGFDKKLLLCRVDSNHLDSVYPAAFVQNAAVCQ</sequence>
<gene>
    <name evidence="1" type="ORF">ACJMK2_032309</name>
</gene>
<feature type="non-terminal residue" evidence="1">
    <location>
        <position position="1"/>
    </location>
</feature>
<organism evidence="1 2">
    <name type="scientific">Sinanodonta woodiana</name>
    <name type="common">Chinese pond mussel</name>
    <name type="synonym">Anodonta woodiana</name>
    <dbReference type="NCBI Taxonomy" id="1069815"/>
    <lineage>
        <taxon>Eukaryota</taxon>
        <taxon>Metazoa</taxon>
        <taxon>Spiralia</taxon>
        <taxon>Lophotrochozoa</taxon>
        <taxon>Mollusca</taxon>
        <taxon>Bivalvia</taxon>
        <taxon>Autobranchia</taxon>
        <taxon>Heteroconchia</taxon>
        <taxon>Palaeoheterodonta</taxon>
        <taxon>Unionida</taxon>
        <taxon>Unionoidea</taxon>
        <taxon>Unionidae</taxon>
        <taxon>Unioninae</taxon>
        <taxon>Sinanodonta</taxon>
    </lineage>
</organism>
<comment type="caution">
    <text evidence="1">The sequence shown here is derived from an EMBL/GenBank/DDBJ whole genome shotgun (WGS) entry which is preliminary data.</text>
</comment>
<evidence type="ECO:0000313" key="2">
    <source>
        <dbReference type="Proteomes" id="UP001634394"/>
    </source>
</evidence>
<name>A0ABD3X1C0_SINWO</name>
<feature type="non-terminal residue" evidence="1">
    <location>
        <position position="52"/>
    </location>
</feature>
<dbReference type="EMBL" id="JBJQND010000004">
    <property type="protein sequence ID" value="KAL3880037.1"/>
    <property type="molecule type" value="Genomic_DNA"/>
</dbReference>
<dbReference type="AlphaFoldDB" id="A0ABD3X1C0"/>
<protein>
    <submittedName>
        <fullName evidence="1">Uncharacterized protein</fullName>
    </submittedName>
</protein>